<dbReference type="STRING" id="1128970.SAMN04487935_1105"/>
<dbReference type="EMBL" id="FNEZ01000002">
    <property type="protein sequence ID" value="SDJ58842.1"/>
    <property type="molecule type" value="Genomic_DNA"/>
</dbReference>
<evidence type="ECO:0000313" key="2">
    <source>
        <dbReference type="Proteomes" id="UP000199580"/>
    </source>
</evidence>
<organism evidence="1 2">
    <name type="scientific">Flavobacterium noncentrifugens</name>
    <dbReference type="NCBI Taxonomy" id="1128970"/>
    <lineage>
        <taxon>Bacteria</taxon>
        <taxon>Pseudomonadati</taxon>
        <taxon>Bacteroidota</taxon>
        <taxon>Flavobacteriia</taxon>
        <taxon>Flavobacteriales</taxon>
        <taxon>Flavobacteriaceae</taxon>
        <taxon>Flavobacterium</taxon>
    </lineage>
</organism>
<proteinExistence type="predicted"/>
<accession>A0A1G8UYB5</accession>
<reference evidence="1 2" key="1">
    <citation type="submission" date="2016-10" db="EMBL/GenBank/DDBJ databases">
        <authorList>
            <person name="de Groot N.N."/>
        </authorList>
    </citation>
    <scope>NUCLEOTIDE SEQUENCE [LARGE SCALE GENOMIC DNA]</scope>
    <source>
        <strain evidence="1 2">CGMCC 1.10076</strain>
    </source>
</reference>
<evidence type="ECO:0008006" key="3">
    <source>
        <dbReference type="Google" id="ProtNLM"/>
    </source>
</evidence>
<sequence>MLQLHAEVIKAEPETYEAIAGMEEGWKESFDRLTDLLREIK</sequence>
<evidence type="ECO:0000313" key="1">
    <source>
        <dbReference type="EMBL" id="SDJ58842.1"/>
    </source>
</evidence>
<dbReference type="AlphaFoldDB" id="A0A1G8UYB5"/>
<gene>
    <name evidence="1" type="ORF">SAMN04487935_1105</name>
</gene>
<protein>
    <recommendedName>
        <fullName evidence="3">Activator of Hsp90 ATPase homolog 1-like protein</fullName>
    </recommendedName>
</protein>
<name>A0A1G8UYB5_9FLAO</name>
<dbReference type="Proteomes" id="UP000199580">
    <property type="component" value="Unassembled WGS sequence"/>
</dbReference>
<keyword evidence="2" id="KW-1185">Reference proteome</keyword>